<proteinExistence type="inferred from homology"/>
<comment type="subcellular location">
    <subcellularLocation>
        <location evidence="1">Membrane</location>
        <topology evidence="1">Multi-pass membrane protein</topology>
    </subcellularLocation>
</comment>
<name>A0A674J160_9SAUR</name>
<feature type="chain" id="PRO_5025628068" description="Chloride channel CLIC-like protein 1" evidence="10">
    <location>
        <begin position="21"/>
        <end position="664"/>
    </location>
</feature>
<feature type="compositionally biased region" description="Basic and acidic residues" evidence="8">
    <location>
        <begin position="416"/>
        <end position="425"/>
    </location>
</feature>
<evidence type="ECO:0000256" key="7">
    <source>
        <dbReference type="SAM" id="Coils"/>
    </source>
</evidence>
<dbReference type="AlphaFoldDB" id="A0A674J160"/>
<dbReference type="FunCoup" id="A0A674J160">
    <property type="interactions" value="473"/>
</dbReference>
<dbReference type="GO" id="GO:0016020">
    <property type="term" value="C:membrane"/>
    <property type="evidence" value="ECO:0007669"/>
    <property type="project" value="UniProtKB-SubCell"/>
</dbReference>
<feature type="coiled-coil region" evidence="7">
    <location>
        <begin position="72"/>
        <end position="99"/>
    </location>
</feature>
<protein>
    <recommendedName>
        <fullName evidence="3">Chloride channel CLIC-like protein 1</fullName>
    </recommendedName>
</protein>
<feature type="transmembrane region" description="Helical" evidence="9">
    <location>
        <begin position="341"/>
        <end position="362"/>
    </location>
</feature>
<reference evidence="11" key="1">
    <citation type="submission" date="2025-08" db="UniProtKB">
        <authorList>
            <consortium name="Ensembl"/>
        </authorList>
    </citation>
    <scope>IDENTIFICATION</scope>
</reference>
<keyword evidence="6 9" id="KW-0472">Membrane</keyword>
<keyword evidence="12" id="KW-1185">Reference proteome</keyword>
<feature type="compositionally biased region" description="Basic and acidic residues" evidence="8">
    <location>
        <begin position="519"/>
        <end position="530"/>
    </location>
</feature>
<dbReference type="InterPro" id="IPR009231">
    <property type="entry name" value="Chloride_chnl_CLIC-like"/>
</dbReference>
<feature type="transmembrane region" description="Helical" evidence="9">
    <location>
        <begin position="225"/>
        <end position="242"/>
    </location>
</feature>
<dbReference type="PANTHER" id="PTHR34093">
    <property type="entry name" value="CHLORIDE CHANNEL CLIC-LIKE PROTEIN 1"/>
    <property type="match status" value="1"/>
</dbReference>
<comment type="similarity">
    <text evidence="2">Belongs to the chloride channel MCLC family.</text>
</comment>
<accession>A0A674J160</accession>
<dbReference type="GeneTree" id="ENSGT00390000016611"/>
<feature type="region of interest" description="Disordered" evidence="8">
    <location>
        <begin position="374"/>
        <end position="436"/>
    </location>
</feature>
<organism evidence="11 12">
    <name type="scientific">Terrapene triunguis</name>
    <name type="common">Three-toed box turtle</name>
    <dbReference type="NCBI Taxonomy" id="2587831"/>
    <lineage>
        <taxon>Eukaryota</taxon>
        <taxon>Metazoa</taxon>
        <taxon>Chordata</taxon>
        <taxon>Craniata</taxon>
        <taxon>Vertebrata</taxon>
        <taxon>Euteleostomi</taxon>
        <taxon>Archelosauria</taxon>
        <taxon>Testudinata</taxon>
        <taxon>Testudines</taxon>
        <taxon>Cryptodira</taxon>
        <taxon>Durocryptodira</taxon>
        <taxon>Testudinoidea</taxon>
        <taxon>Emydidae</taxon>
        <taxon>Terrapene</taxon>
    </lineage>
</organism>
<evidence type="ECO:0000256" key="6">
    <source>
        <dbReference type="ARBA" id="ARBA00023136"/>
    </source>
</evidence>
<evidence type="ECO:0000256" key="9">
    <source>
        <dbReference type="SAM" id="Phobius"/>
    </source>
</evidence>
<evidence type="ECO:0000256" key="10">
    <source>
        <dbReference type="SAM" id="SignalP"/>
    </source>
</evidence>
<feature type="signal peptide" evidence="10">
    <location>
        <begin position="1"/>
        <end position="20"/>
    </location>
</feature>
<dbReference type="GO" id="GO:0005783">
    <property type="term" value="C:endoplasmic reticulum"/>
    <property type="evidence" value="ECO:0007669"/>
    <property type="project" value="TreeGrafter"/>
</dbReference>
<feature type="compositionally biased region" description="Basic and acidic residues" evidence="8">
    <location>
        <begin position="641"/>
        <end position="651"/>
    </location>
</feature>
<keyword evidence="10" id="KW-0732">Signal</keyword>
<evidence type="ECO:0000256" key="3">
    <source>
        <dbReference type="ARBA" id="ARBA00015571"/>
    </source>
</evidence>
<keyword evidence="7" id="KW-0175">Coiled coil</keyword>
<evidence type="ECO:0000256" key="2">
    <source>
        <dbReference type="ARBA" id="ARBA00005944"/>
    </source>
</evidence>
<keyword evidence="5 9" id="KW-1133">Transmembrane helix</keyword>
<evidence type="ECO:0000256" key="5">
    <source>
        <dbReference type="ARBA" id="ARBA00022989"/>
    </source>
</evidence>
<dbReference type="PANTHER" id="PTHR34093:SF1">
    <property type="entry name" value="CHLORIDE CHANNEL CLIC-LIKE PROTEIN 1"/>
    <property type="match status" value="1"/>
</dbReference>
<dbReference type="Proteomes" id="UP000472274">
    <property type="component" value="Unplaced"/>
</dbReference>
<evidence type="ECO:0000313" key="12">
    <source>
        <dbReference type="Proteomes" id="UP000472274"/>
    </source>
</evidence>
<evidence type="ECO:0000313" key="11">
    <source>
        <dbReference type="Ensembl" id="ENSTMTP00000015536.1"/>
    </source>
</evidence>
<feature type="region of interest" description="Disordered" evidence="8">
    <location>
        <begin position="588"/>
        <end position="664"/>
    </location>
</feature>
<feature type="region of interest" description="Disordered" evidence="8">
    <location>
        <begin position="507"/>
        <end position="540"/>
    </location>
</feature>
<dbReference type="Ensembl" id="ENSTMTT00000016087.1">
    <property type="protein sequence ID" value="ENSTMTP00000015536.1"/>
    <property type="gene ID" value="ENSTMTG00000011367.1"/>
</dbReference>
<sequence length="664" mass="74939">MLVPLVLCATLMIGSGEIQGDEWIDPTDMLNYDAASGTMRRPAKVKKSVTYDDSENREAPDAVVNLPGTAAVSECHRKLESLIHKIEEYEKKEKTKLSESHSIHVFRRYLNKILIEAGRLGLPDENIGDVHYDAEIILTSQALLEINRFLNEEDWKSGALDDAVSDILINFKHHDYEAWKWRFEDTFGVDPYNLLMVLLCLVCITVTVATELWTHIGWCTQVKRILFISFLISCGWNWIYLYKIAFAQHQAEVAKMGNYDTVCDKKIDWSESLFEWLRSSWTFQDDPCQKYYETILVNPIWLVPPTKVLAVTFTNFVTEPLKHIGQGIGEFIKALMKEIPMMLQIPVLIILAMAVLGFCYGAGRSVATLIHLTGPERKPPPSLPPSDRPHWEQINYSAGDSDANYRRNVGALSGGPHDRGDDHMRLQNGNRSSEVLLPGDTPNARREEHHKCGLHPVSQDQTIFTLKTNVDQNRDREIAPEEQKLCTLGVEQESEKNCEPQASCSLKKEKTNKQNSTDKTGDLEKMEKGSLPRLMEGTEETKESLNSTGLCYGAGKSVATLRDFKSPEQEPSPSLLPSDRQHWQQINYRAGDSAANYRGNVGPLSGGPYDRGDALRESDDYMRLQNGYRSPEVLPAGDIPDAQREEHHKEQSQQPTIEDLPGTP</sequence>
<feature type="transmembrane region" description="Helical" evidence="9">
    <location>
        <begin position="192"/>
        <end position="213"/>
    </location>
</feature>
<dbReference type="GO" id="GO:0005254">
    <property type="term" value="F:chloride channel activity"/>
    <property type="evidence" value="ECO:0007669"/>
    <property type="project" value="TreeGrafter"/>
</dbReference>
<evidence type="ECO:0000256" key="4">
    <source>
        <dbReference type="ARBA" id="ARBA00022692"/>
    </source>
</evidence>
<evidence type="ECO:0000256" key="8">
    <source>
        <dbReference type="SAM" id="MobiDB-lite"/>
    </source>
</evidence>
<reference evidence="11" key="2">
    <citation type="submission" date="2025-09" db="UniProtKB">
        <authorList>
            <consortium name="Ensembl"/>
        </authorList>
    </citation>
    <scope>IDENTIFICATION</scope>
</reference>
<dbReference type="InParanoid" id="A0A674J160"/>
<dbReference type="Pfam" id="PF05934">
    <property type="entry name" value="MCLC"/>
    <property type="match status" value="2"/>
</dbReference>
<feature type="compositionally biased region" description="Basic and acidic residues" evidence="8">
    <location>
        <begin position="610"/>
        <end position="622"/>
    </location>
</feature>
<evidence type="ECO:0000256" key="1">
    <source>
        <dbReference type="ARBA" id="ARBA00004141"/>
    </source>
</evidence>
<keyword evidence="4 9" id="KW-0812">Transmembrane</keyword>